<evidence type="ECO:0000313" key="2">
    <source>
        <dbReference type="EMBL" id="KAG8464888.1"/>
    </source>
</evidence>
<accession>A0A8J6CES5</accession>
<dbReference type="Gene3D" id="3.40.50.1400">
    <property type="match status" value="2"/>
</dbReference>
<keyword evidence="1" id="KW-0732">Signal</keyword>
<organism evidence="2 3">
    <name type="scientific">Diacronema lutheri</name>
    <name type="common">Unicellular marine alga</name>
    <name type="synonym">Monochrysis lutheri</name>
    <dbReference type="NCBI Taxonomy" id="2081491"/>
    <lineage>
        <taxon>Eukaryota</taxon>
        <taxon>Haptista</taxon>
        <taxon>Haptophyta</taxon>
        <taxon>Pavlovophyceae</taxon>
        <taxon>Pavlovales</taxon>
        <taxon>Pavlovaceae</taxon>
        <taxon>Diacronema</taxon>
    </lineage>
</organism>
<dbReference type="Proteomes" id="UP000751190">
    <property type="component" value="Unassembled WGS sequence"/>
</dbReference>
<evidence type="ECO:0000256" key="1">
    <source>
        <dbReference type="SAM" id="SignalP"/>
    </source>
</evidence>
<sequence length="303" mass="31247">MALCITLLGAAGLVDRFVLLSHGSRRPEAWAQLDALARELQRAAEVDVVPSAVFFGADGSAGGTGGCVDGAPPPPPASLDVALRRMLEADAARPIGVLPFVLGPSRALRVEAPRIIRGVLDVHPAARVELLPCLSHALGGDGIRRASRGLADQVQRLIATTQLVRPRVYVCDHGSADAAVAAVRRALAARVAHELGGAVCAVEPAPMERPAALVRGGVADDPLLEERLAALDDVDTAVVVAMAFVSPGRHAGAEGDVASIVRLATAARPQLVVHVTGLLGDAPAARAILADSILQLRRARVAP</sequence>
<feature type="chain" id="PRO_5035290584" description="Sirohydrochlorin cobaltochelatase" evidence="1">
    <location>
        <begin position="17"/>
        <end position="303"/>
    </location>
</feature>
<evidence type="ECO:0000313" key="3">
    <source>
        <dbReference type="Proteomes" id="UP000751190"/>
    </source>
</evidence>
<feature type="signal peptide" evidence="1">
    <location>
        <begin position="1"/>
        <end position="16"/>
    </location>
</feature>
<name>A0A8J6CES5_DIALT</name>
<protein>
    <recommendedName>
        <fullName evidence="4">Sirohydrochlorin cobaltochelatase</fullName>
    </recommendedName>
</protein>
<dbReference type="AlphaFoldDB" id="A0A8J6CES5"/>
<comment type="caution">
    <text evidence="2">The sequence shown here is derived from an EMBL/GenBank/DDBJ whole genome shotgun (WGS) entry which is preliminary data.</text>
</comment>
<gene>
    <name evidence="2" type="ORF">KFE25_010256</name>
</gene>
<evidence type="ECO:0008006" key="4">
    <source>
        <dbReference type="Google" id="ProtNLM"/>
    </source>
</evidence>
<proteinExistence type="predicted"/>
<dbReference type="OrthoDB" id="5824at2759"/>
<reference evidence="2" key="1">
    <citation type="submission" date="2021-05" db="EMBL/GenBank/DDBJ databases">
        <title>The genome of the haptophyte Pavlova lutheri (Diacronema luteri, Pavlovales) - a model for lipid biosynthesis in eukaryotic algae.</title>
        <authorList>
            <person name="Hulatt C.J."/>
            <person name="Posewitz M.C."/>
        </authorList>
    </citation>
    <scope>NUCLEOTIDE SEQUENCE</scope>
    <source>
        <strain evidence="2">NIVA-4/92</strain>
    </source>
</reference>
<dbReference type="EMBL" id="JAGTXO010000012">
    <property type="protein sequence ID" value="KAG8464888.1"/>
    <property type="molecule type" value="Genomic_DNA"/>
</dbReference>
<dbReference type="SUPFAM" id="SSF53800">
    <property type="entry name" value="Chelatase"/>
    <property type="match status" value="1"/>
</dbReference>
<dbReference type="OMA" id="SRALTQF"/>
<keyword evidence="3" id="KW-1185">Reference proteome</keyword>